<dbReference type="InterPro" id="IPR021994">
    <property type="entry name" value="DUF3592"/>
</dbReference>
<feature type="transmembrane region" description="Helical" evidence="1">
    <location>
        <begin position="12"/>
        <end position="33"/>
    </location>
</feature>
<name>A0A366H7C3_9BACT</name>
<gene>
    <name evidence="3" type="ORF">DES53_11479</name>
</gene>
<evidence type="ECO:0000256" key="1">
    <source>
        <dbReference type="SAM" id="Phobius"/>
    </source>
</evidence>
<keyword evidence="4" id="KW-1185">Reference proteome</keyword>
<dbReference type="RefSeq" id="WP_113961567.1">
    <property type="nucleotide sequence ID" value="NZ_QNRR01000014.1"/>
</dbReference>
<dbReference type="EMBL" id="QNRR01000014">
    <property type="protein sequence ID" value="RBP37341.1"/>
    <property type="molecule type" value="Genomic_DNA"/>
</dbReference>
<keyword evidence="1" id="KW-1133">Transmembrane helix</keyword>
<dbReference type="Pfam" id="PF12158">
    <property type="entry name" value="DUF3592"/>
    <property type="match status" value="1"/>
</dbReference>
<dbReference type="Proteomes" id="UP000253426">
    <property type="component" value="Unassembled WGS sequence"/>
</dbReference>
<keyword evidence="1" id="KW-0472">Membrane</keyword>
<accession>A0A366H7C3</accession>
<comment type="caution">
    <text evidence="3">The sequence shown here is derived from an EMBL/GenBank/DDBJ whole genome shotgun (WGS) entry which is preliminary data.</text>
</comment>
<evidence type="ECO:0000259" key="2">
    <source>
        <dbReference type="Pfam" id="PF12158"/>
    </source>
</evidence>
<dbReference type="OrthoDB" id="194776at2"/>
<keyword evidence="1" id="KW-0812">Transmembrane</keyword>
<evidence type="ECO:0000313" key="3">
    <source>
        <dbReference type="EMBL" id="RBP37341.1"/>
    </source>
</evidence>
<reference evidence="3 4" key="1">
    <citation type="submission" date="2018-06" db="EMBL/GenBank/DDBJ databases">
        <title>Genomic Encyclopedia of Type Strains, Phase IV (KMG-IV): sequencing the most valuable type-strain genomes for metagenomic binning, comparative biology and taxonomic classification.</title>
        <authorList>
            <person name="Goeker M."/>
        </authorList>
    </citation>
    <scope>NUCLEOTIDE SEQUENCE [LARGE SCALE GENOMIC DNA]</scope>
    <source>
        <strain evidence="3 4">DSM 25532</strain>
    </source>
</reference>
<proteinExistence type="predicted"/>
<evidence type="ECO:0000313" key="4">
    <source>
        <dbReference type="Proteomes" id="UP000253426"/>
    </source>
</evidence>
<dbReference type="AlphaFoldDB" id="A0A366H7C3"/>
<feature type="transmembrane region" description="Helical" evidence="1">
    <location>
        <begin position="133"/>
        <end position="156"/>
    </location>
</feature>
<protein>
    <submittedName>
        <fullName evidence="3">Uncharacterized protein DUF3592</fullName>
    </submittedName>
</protein>
<feature type="domain" description="DUF3592" evidence="2">
    <location>
        <begin position="46"/>
        <end position="130"/>
    </location>
</feature>
<sequence>MTSTKGARTLKICMGLALIIMGAIATGVLWVSYKRAEETRHWKPVPAVITVSLLLTERPTHNSPLAYRPEIHYRYTLDGKTHTASHVRRVEGRTSHKEGAEARLEAYPVGKEVTAWVNPADHDFAVLEHSTRAALYSIWFPCLFMVGGLGMIISALRKK</sequence>
<organism evidence="3 4">
    <name type="scientific">Roseimicrobium gellanilyticum</name>
    <dbReference type="NCBI Taxonomy" id="748857"/>
    <lineage>
        <taxon>Bacteria</taxon>
        <taxon>Pseudomonadati</taxon>
        <taxon>Verrucomicrobiota</taxon>
        <taxon>Verrucomicrobiia</taxon>
        <taxon>Verrucomicrobiales</taxon>
        <taxon>Verrucomicrobiaceae</taxon>
        <taxon>Roseimicrobium</taxon>
    </lineage>
</organism>